<dbReference type="EMBL" id="POSK01000008">
    <property type="protein sequence ID" value="PNI04321.1"/>
    <property type="molecule type" value="Genomic_DNA"/>
</dbReference>
<evidence type="ECO:0000313" key="3">
    <source>
        <dbReference type="EMBL" id="PNI04321.1"/>
    </source>
</evidence>
<feature type="transmembrane region" description="Helical" evidence="1">
    <location>
        <begin position="337"/>
        <end position="359"/>
    </location>
</feature>
<keyword evidence="1" id="KW-0812">Transmembrane</keyword>
<gene>
    <name evidence="3" type="ORF">C1N32_12885</name>
</gene>
<evidence type="ECO:0000256" key="1">
    <source>
        <dbReference type="SAM" id="Phobius"/>
    </source>
</evidence>
<dbReference type="Proteomes" id="UP000236449">
    <property type="component" value="Unassembled WGS sequence"/>
</dbReference>
<name>A0A2J8I1G0_VIBDI</name>
<dbReference type="Pfam" id="PF22895">
    <property type="entry name" value="DUF7024"/>
    <property type="match status" value="1"/>
</dbReference>
<feature type="transmembrane region" description="Helical" evidence="1">
    <location>
        <begin position="217"/>
        <end position="245"/>
    </location>
</feature>
<dbReference type="InterPro" id="IPR054288">
    <property type="entry name" value="DUF7024"/>
</dbReference>
<feature type="transmembrane region" description="Helical" evidence="1">
    <location>
        <begin position="371"/>
        <end position="396"/>
    </location>
</feature>
<feature type="transmembrane region" description="Helical" evidence="1">
    <location>
        <begin position="179"/>
        <end position="197"/>
    </location>
</feature>
<feature type="transmembrane region" description="Helical" evidence="1">
    <location>
        <begin position="35"/>
        <end position="62"/>
    </location>
</feature>
<dbReference type="AlphaFoldDB" id="A0A2J8I1G0"/>
<evidence type="ECO:0000313" key="4">
    <source>
        <dbReference type="Proteomes" id="UP000236449"/>
    </source>
</evidence>
<reference evidence="3 4" key="1">
    <citation type="submission" date="2018-01" db="EMBL/GenBank/DDBJ databases">
        <title>Draft genome sequences of six Vibrio diazotrophicus strains isolated from deep-sea sediments of the Baltic Sea.</title>
        <authorList>
            <person name="Castillo D."/>
            <person name="Vandieken V."/>
            <person name="Chiang O."/>
            <person name="Middelboe M."/>
        </authorList>
    </citation>
    <scope>NUCLEOTIDE SEQUENCE [LARGE SCALE GENOMIC DNA]</scope>
    <source>
        <strain evidence="3 4">60.27F</strain>
    </source>
</reference>
<feature type="transmembrane region" description="Helical" evidence="1">
    <location>
        <begin position="435"/>
        <end position="454"/>
    </location>
</feature>
<feature type="transmembrane region" description="Helical" evidence="1">
    <location>
        <begin position="257"/>
        <end position="277"/>
    </location>
</feature>
<accession>A0A2J8I1G0</accession>
<feature type="domain" description="DUF7024" evidence="2">
    <location>
        <begin position="638"/>
        <end position="766"/>
    </location>
</feature>
<protein>
    <submittedName>
        <fullName evidence="3">Sugar translocase</fullName>
    </submittedName>
</protein>
<comment type="caution">
    <text evidence="3">The sequence shown here is derived from an EMBL/GenBank/DDBJ whole genome shotgun (WGS) entry which is preliminary data.</text>
</comment>
<feature type="transmembrane region" description="Helical" evidence="1">
    <location>
        <begin position="129"/>
        <end position="148"/>
    </location>
</feature>
<proteinExistence type="predicted"/>
<sequence length="768" mass="87057">MSLVSRSNMNTTQFISKEIQPKISLRDIVLDEWKVLIFGIIFTFCSVNIIISGSVFGILPYLDGPFVYGGDSLFTSWYAQRAIEGWVLDNSRSGYPFGSNIQAYPIADSGSFLLLKVFGLLTGSYWKAMNIYFIFGFPLVFFTCYIVTRTFKIGKTLSFVAAVIYAFLPYHFDRINHLLLSFYFLVPVYVYLAYLSYKFPINSLVRVRWTKWLSYTLISIFISSFGVYYTFFGAMAIGISSLLGWARYRSVKHLNRALIFITLLLFGLALNISPALVERWNGSNSFENVVKRAPLESEVYGLKLHQLLVPRQGHRLPQFSSYNSYYSSTSPLVNENITSSFGIVASLGLLLSFLILFFTRMKSDNNHYDDLLYLSLLVLFFVLMSTVGGGGSIFAYNVTPSIRGWNRASVFIAYFCIVILFIIIQLVVYRIRNRVYKYVLLLSMLILVMPIAILDQTTSSCVSCLKNTRNKFTEDKLFVQAIEESLPQGSSVYQLPYMAFPEVPPLFGLEDYQLASGFINSRTLHWSYASIKGSQGDQFFKSLSKEPLSKQVNIVERLGFSGLYVDLRGYENNGVNISKDLTDLLGPPQIVHPRGYILYFHLKGVYRNFKNMSNTQIMNSVGFYVDKHGKRFPLSLEDSYKFNQAALPSYLEDLSGLSQVEDWGRWSDSKLVRFEFFNKLPSKFVLNFTGQAFGPNTGKEMIISVGGVKESVVLLPNVNTYSVEFTLDDIDAQEIQFSIPDPISPRSLGVSSDERTIGVGFIALSINF</sequence>
<organism evidence="3 4">
    <name type="scientific">Vibrio diazotrophicus</name>
    <dbReference type="NCBI Taxonomy" id="685"/>
    <lineage>
        <taxon>Bacteria</taxon>
        <taxon>Pseudomonadati</taxon>
        <taxon>Pseudomonadota</taxon>
        <taxon>Gammaproteobacteria</taxon>
        <taxon>Vibrionales</taxon>
        <taxon>Vibrionaceae</taxon>
        <taxon>Vibrio</taxon>
    </lineage>
</organism>
<keyword evidence="1" id="KW-1133">Transmembrane helix</keyword>
<keyword evidence="1" id="KW-0472">Membrane</keyword>
<evidence type="ECO:0000259" key="2">
    <source>
        <dbReference type="Pfam" id="PF22895"/>
    </source>
</evidence>
<feature type="transmembrane region" description="Helical" evidence="1">
    <location>
        <begin position="408"/>
        <end position="428"/>
    </location>
</feature>